<dbReference type="AlphaFoldDB" id="A0A5B7J7J4"/>
<reference evidence="1 2" key="1">
    <citation type="submission" date="2019-05" db="EMBL/GenBank/DDBJ databases">
        <title>Another draft genome of Portunus trituberculatus and its Hox gene families provides insights of decapod evolution.</title>
        <authorList>
            <person name="Jeong J.-H."/>
            <person name="Song I."/>
            <person name="Kim S."/>
            <person name="Choi T."/>
            <person name="Kim D."/>
            <person name="Ryu S."/>
            <person name="Kim W."/>
        </authorList>
    </citation>
    <scope>NUCLEOTIDE SEQUENCE [LARGE SCALE GENOMIC DNA]</scope>
    <source>
        <tissue evidence="1">Muscle</tissue>
    </source>
</reference>
<proteinExistence type="predicted"/>
<organism evidence="1 2">
    <name type="scientific">Portunus trituberculatus</name>
    <name type="common">Swimming crab</name>
    <name type="synonym">Neptunus trituberculatus</name>
    <dbReference type="NCBI Taxonomy" id="210409"/>
    <lineage>
        <taxon>Eukaryota</taxon>
        <taxon>Metazoa</taxon>
        <taxon>Ecdysozoa</taxon>
        <taxon>Arthropoda</taxon>
        <taxon>Crustacea</taxon>
        <taxon>Multicrustacea</taxon>
        <taxon>Malacostraca</taxon>
        <taxon>Eumalacostraca</taxon>
        <taxon>Eucarida</taxon>
        <taxon>Decapoda</taxon>
        <taxon>Pleocyemata</taxon>
        <taxon>Brachyura</taxon>
        <taxon>Eubrachyura</taxon>
        <taxon>Portunoidea</taxon>
        <taxon>Portunidae</taxon>
        <taxon>Portuninae</taxon>
        <taxon>Portunus</taxon>
    </lineage>
</organism>
<gene>
    <name evidence="1" type="ORF">E2C01_085420</name>
</gene>
<comment type="caution">
    <text evidence="1">The sequence shown here is derived from an EMBL/GenBank/DDBJ whole genome shotgun (WGS) entry which is preliminary data.</text>
</comment>
<accession>A0A5B7J7J4</accession>
<dbReference type="EMBL" id="VSRR010084384">
    <property type="protein sequence ID" value="MPC90433.1"/>
    <property type="molecule type" value="Genomic_DNA"/>
</dbReference>
<name>A0A5B7J7J4_PORTR</name>
<sequence>MGGKDCMIKRCVAAEACCCGRPPGKLYRCKASGQVRRGVSEVPMAVLGKINVQRRSSVLPPSVAPHSGLQGG</sequence>
<protein>
    <submittedName>
        <fullName evidence="1">Uncharacterized protein</fullName>
    </submittedName>
</protein>
<evidence type="ECO:0000313" key="2">
    <source>
        <dbReference type="Proteomes" id="UP000324222"/>
    </source>
</evidence>
<keyword evidence="2" id="KW-1185">Reference proteome</keyword>
<evidence type="ECO:0000313" key="1">
    <source>
        <dbReference type="EMBL" id="MPC90433.1"/>
    </source>
</evidence>
<dbReference type="Proteomes" id="UP000324222">
    <property type="component" value="Unassembled WGS sequence"/>
</dbReference>